<organism evidence="2 3">
    <name type="scientific">Luteimonas vadosa</name>
    <dbReference type="NCBI Taxonomy" id="1165507"/>
    <lineage>
        <taxon>Bacteria</taxon>
        <taxon>Pseudomonadati</taxon>
        <taxon>Pseudomonadota</taxon>
        <taxon>Gammaproteobacteria</taxon>
        <taxon>Lysobacterales</taxon>
        <taxon>Lysobacteraceae</taxon>
        <taxon>Luteimonas</taxon>
    </lineage>
</organism>
<evidence type="ECO:0000313" key="3">
    <source>
        <dbReference type="Proteomes" id="UP001501323"/>
    </source>
</evidence>
<dbReference type="EMBL" id="BAABJY010000001">
    <property type="protein sequence ID" value="GAA4860687.1"/>
    <property type="molecule type" value="Genomic_DNA"/>
</dbReference>
<protein>
    <submittedName>
        <fullName evidence="2">Uncharacterized protein</fullName>
    </submittedName>
</protein>
<keyword evidence="1" id="KW-0472">Membrane</keyword>
<comment type="caution">
    <text evidence="2">The sequence shown here is derived from an EMBL/GenBank/DDBJ whole genome shotgun (WGS) entry which is preliminary data.</text>
</comment>
<evidence type="ECO:0000256" key="1">
    <source>
        <dbReference type="SAM" id="Phobius"/>
    </source>
</evidence>
<keyword evidence="3" id="KW-1185">Reference proteome</keyword>
<evidence type="ECO:0000313" key="2">
    <source>
        <dbReference type="EMBL" id="GAA4860687.1"/>
    </source>
</evidence>
<name>A0ABP9DZ62_9GAMM</name>
<keyword evidence="1" id="KW-0812">Transmembrane</keyword>
<reference evidence="3" key="1">
    <citation type="journal article" date="2019" name="Int. J. Syst. Evol. Microbiol.">
        <title>The Global Catalogue of Microorganisms (GCM) 10K type strain sequencing project: providing services to taxonomists for standard genome sequencing and annotation.</title>
        <authorList>
            <consortium name="The Broad Institute Genomics Platform"/>
            <consortium name="The Broad Institute Genome Sequencing Center for Infectious Disease"/>
            <person name="Wu L."/>
            <person name="Ma J."/>
        </authorList>
    </citation>
    <scope>NUCLEOTIDE SEQUENCE [LARGE SCALE GENOMIC DNA]</scope>
    <source>
        <strain evidence="3">JCM 18392</strain>
    </source>
</reference>
<keyword evidence="1" id="KW-1133">Transmembrane helix</keyword>
<dbReference type="Proteomes" id="UP001501323">
    <property type="component" value="Unassembled WGS sequence"/>
</dbReference>
<gene>
    <name evidence="2" type="ORF">GCM10023332_10890</name>
</gene>
<sequence length="137" mass="14923">MGITRICSSCRRRGTVEARGNATMTRVLKTFADRRLARKIAVLRTASAALALLVLATVAMMAARGELIVRGSHAGGRFVSDGVLKMVSWSDSPLVYVIATIAYLAMGLLLVACMHAVAGKLIENFHGRPLFRRKYPY</sequence>
<accession>A0ABP9DZ62</accession>
<feature type="transmembrane region" description="Helical" evidence="1">
    <location>
        <begin position="94"/>
        <end position="118"/>
    </location>
</feature>
<proteinExistence type="predicted"/>
<feature type="transmembrane region" description="Helical" evidence="1">
    <location>
        <begin position="41"/>
        <end position="63"/>
    </location>
</feature>